<dbReference type="AlphaFoldDB" id="A0A679J4A3"/>
<evidence type="ECO:0000313" key="1">
    <source>
        <dbReference type="EMBL" id="CAA2105835.1"/>
    </source>
</evidence>
<proteinExistence type="predicted"/>
<reference evidence="1" key="1">
    <citation type="submission" date="2019-12" db="EMBL/GenBank/DDBJ databases">
        <authorList>
            <person name="Cremers G."/>
        </authorList>
    </citation>
    <scope>NUCLEOTIDE SEQUENCE</scope>
    <source>
        <strain evidence="1">Mbul1</strain>
    </source>
</reference>
<protein>
    <submittedName>
        <fullName evidence="1">Uncharacterized protein</fullName>
    </submittedName>
</protein>
<dbReference type="EMBL" id="LR743504">
    <property type="protein sequence ID" value="CAA2105835.1"/>
    <property type="molecule type" value="Genomic_DNA"/>
</dbReference>
<organism evidence="1">
    <name type="scientific">Methylobacterium bullatum</name>
    <dbReference type="NCBI Taxonomy" id="570505"/>
    <lineage>
        <taxon>Bacteria</taxon>
        <taxon>Pseudomonadati</taxon>
        <taxon>Pseudomonadota</taxon>
        <taxon>Alphaproteobacteria</taxon>
        <taxon>Hyphomicrobiales</taxon>
        <taxon>Methylobacteriaceae</taxon>
        <taxon>Methylobacterium</taxon>
    </lineage>
</organism>
<name>A0A679J4A3_9HYPH</name>
<sequence length="132" mass="14679">MPTEDHLGQSFDAPPVVVLDLPPPGTPDRLRSQHDALDRLIQNKRAFAIVTTASGGDETAEERAAQAAWLKVHLNEFAQVCRAYFVVEPDVSRRAVLRQQADKLSKAFPIPMYFAESKDDAVAQAYKLMTNQ</sequence>
<gene>
    <name evidence="1" type="ORF">MBUL_03388</name>
</gene>
<accession>A0A679J4A3</accession>